<dbReference type="EMBL" id="JH688186">
    <property type="protein sequence ID" value="EJD33527.1"/>
    <property type="molecule type" value="Genomic_DNA"/>
</dbReference>
<evidence type="ECO:0000313" key="3">
    <source>
        <dbReference type="Proteomes" id="UP000006514"/>
    </source>
</evidence>
<keyword evidence="3" id="KW-1185">Reference proteome</keyword>
<feature type="compositionally biased region" description="Acidic residues" evidence="1">
    <location>
        <begin position="80"/>
        <end position="90"/>
    </location>
</feature>
<evidence type="ECO:0000313" key="2">
    <source>
        <dbReference type="EMBL" id="EJD33527.1"/>
    </source>
</evidence>
<feature type="region of interest" description="Disordered" evidence="1">
    <location>
        <begin position="219"/>
        <end position="415"/>
    </location>
</feature>
<organism evidence="2 3">
    <name type="scientific">Auricularia subglabra (strain TFB-10046 / SS5)</name>
    <name type="common">White-rot fungus</name>
    <name type="synonym">Auricularia delicata (strain TFB10046)</name>
    <dbReference type="NCBI Taxonomy" id="717982"/>
    <lineage>
        <taxon>Eukaryota</taxon>
        <taxon>Fungi</taxon>
        <taxon>Dikarya</taxon>
        <taxon>Basidiomycota</taxon>
        <taxon>Agaricomycotina</taxon>
        <taxon>Agaricomycetes</taxon>
        <taxon>Auriculariales</taxon>
        <taxon>Auriculariaceae</taxon>
        <taxon>Auricularia</taxon>
    </lineage>
</organism>
<gene>
    <name evidence="2" type="ORF">AURDEDRAFT_177385</name>
</gene>
<feature type="compositionally biased region" description="Acidic residues" evidence="1">
    <location>
        <begin position="384"/>
        <end position="397"/>
    </location>
</feature>
<feature type="compositionally biased region" description="Basic residues" evidence="1">
    <location>
        <begin position="101"/>
        <end position="118"/>
    </location>
</feature>
<feature type="compositionally biased region" description="Basic and acidic residues" evidence="1">
    <location>
        <begin position="372"/>
        <end position="383"/>
    </location>
</feature>
<feature type="compositionally biased region" description="Gly residues" evidence="1">
    <location>
        <begin position="473"/>
        <end position="482"/>
    </location>
</feature>
<accession>J0WNV3</accession>
<feature type="compositionally biased region" description="Acidic residues" evidence="1">
    <location>
        <begin position="639"/>
        <end position="651"/>
    </location>
</feature>
<evidence type="ECO:0000256" key="1">
    <source>
        <dbReference type="SAM" id="MobiDB-lite"/>
    </source>
</evidence>
<dbReference type="AlphaFoldDB" id="J0WNV3"/>
<feature type="region of interest" description="Disordered" evidence="1">
    <location>
        <begin position="1"/>
        <end position="190"/>
    </location>
</feature>
<reference evidence="3" key="1">
    <citation type="journal article" date="2012" name="Science">
        <title>The Paleozoic origin of enzymatic lignin decomposition reconstructed from 31 fungal genomes.</title>
        <authorList>
            <person name="Floudas D."/>
            <person name="Binder M."/>
            <person name="Riley R."/>
            <person name="Barry K."/>
            <person name="Blanchette R.A."/>
            <person name="Henrissat B."/>
            <person name="Martinez A.T."/>
            <person name="Otillar R."/>
            <person name="Spatafora J.W."/>
            <person name="Yadav J.S."/>
            <person name="Aerts A."/>
            <person name="Benoit I."/>
            <person name="Boyd A."/>
            <person name="Carlson A."/>
            <person name="Copeland A."/>
            <person name="Coutinho P.M."/>
            <person name="de Vries R.P."/>
            <person name="Ferreira P."/>
            <person name="Findley K."/>
            <person name="Foster B."/>
            <person name="Gaskell J."/>
            <person name="Glotzer D."/>
            <person name="Gorecki P."/>
            <person name="Heitman J."/>
            <person name="Hesse C."/>
            <person name="Hori C."/>
            <person name="Igarashi K."/>
            <person name="Jurgens J.A."/>
            <person name="Kallen N."/>
            <person name="Kersten P."/>
            <person name="Kohler A."/>
            <person name="Kuees U."/>
            <person name="Kumar T.K.A."/>
            <person name="Kuo A."/>
            <person name="LaButti K."/>
            <person name="Larrondo L.F."/>
            <person name="Lindquist E."/>
            <person name="Ling A."/>
            <person name="Lombard V."/>
            <person name="Lucas S."/>
            <person name="Lundell T."/>
            <person name="Martin R."/>
            <person name="McLaughlin D.J."/>
            <person name="Morgenstern I."/>
            <person name="Morin E."/>
            <person name="Murat C."/>
            <person name="Nagy L.G."/>
            <person name="Nolan M."/>
            <person name="Ohm R.A."/>
            <person name="Patyshakuliyeva A."/>
            <person name="Rokas A."/>
            <person name="Ruiz-Duenas F.J."/>
            <person name="Sabat G."/>
            <person name="Salamov A."/>
            <person name="Samejima M."/>
            <person name="Schmutz J."/>
            <person name="Slot J.C."/>
            <person name="St John F."/>
            <person name="Stenlid J."/>
            <person name="Sun H."/>
            <person name="Sun S."/>
            <person name="Syed K."/>
            <person name="Tsang A."/>
            <person name="Wiebenga A."/>
            <person name="Young D."/>
            <person name="Pisabarro A."/>
            <person name="Eastwood D.C."/>
            <person name="Martin F."/>
            <person name="Cullen D."/>
            <person name="Grigoriev I.V."/>
            <person name="Hibbett D.S."/>
        </authorList>
    </citation>
    <scope>NUCLEOTIDE SEQUENCE [LARGE SCALE GENOMIC DNA]</scope>
    <source>
        <strain evidence="3">TFB10046</strain>
    </source>
</reference>
<feature type="compositionally biased region" description="Acidic residues" evidence="1">
    <location>
        <begin position="132"/>
        <end position="141"/>
    </location>
</feature>
<feature type="region of interest" description="Disordered" evidence="1">
    <location>
        <begin position="451"/>
        <end position="497"/>
    </location>
</feature>
<dbReference type="Proteomes" id="UP000006514">
    <property type="component" value="Unassembled WGS sequence"/>
</dbReference>
<proteinExistence type="predicted"/>
<feature type="region of interest" description="Disordered" evidence="1">
    <location>
        <begin position="624"/>
        <end position="688"/>
    </location>
</feature>
<feature type="compositionally biased region" description="Low complexity" evidence="1">
    <location>
        <begin position="463"/>
        <end position="472"/>
    </location>
</feature>
<name>J0WNV3_AURST</name>
<feature type="compositionally biased region" description="Basic and acidic residues" evidence="1">
    <location>
        <begin position="303"/>
        <end position="332"/>
    </location>
</feature>
<dbReference type="InParanoid" id="J0WNV3"/>
<sequence>MSCATTKAQRNDPKARLPAPRRSARFAEPEETSASATEVKAPRRGRSAGTLALAKPDVEPVSVDINDDAGSASDVAGEASQEEAAAEESASEPKSGPATSKARKKRKGRAASRRKKRSTANGRHEDDNVSASDDEAGDGDADSNAGALKGKAAEGPSKPVATVKSTKPTKKSEAPKVIPETAPEAVPVDTKPADAGANIMANAKAAIEAFDAAAASKLPKRANKPVVPQTESGNTLVDEDLHNVSVVRPPKPNATTHAQKESNIKQTSKAIDRPPGGRATIVKPVALSNSVDIDMDDEAEPGGPERRSNMDPFERRQLAERADESEKRDATRRQSTAWANRLGRTNARIYGSDEGVAPRGMGRGAQGASGKRAADVGAEHEGNEADGEAQDEGDEAQQEQRNDGSLVRRHTKKVQQELADTARASAMADILAREKMLQQLVDNPERVPSIEFSTGPVEFNAPGGSVQRRGAGSSRGGGGGGSHPQRSRVDNLKGDGSSLEGKKFTKWRKYGAILGDFEEHNLLLNASDTARKGDNNRDTTDLFYAVARKAFAMNNFCESYIVVMALPLAGDLRGQTYVWSSPRVEQDLPGFVDDAAHELNVSSWVHRQHGYANTANDMKRKLAKESRSLTSSKGRREDDEAVEEGEDVELEVEAKQAGPSKKRKRDAQDENVAPAKKSCADGDVIEID</sequence>
<dbReference type="KEGG" id="adl:AURDEDRAFT_177385"/>
<protein>
    <submittedName>
        <fullName evidence="2">Uncharacterized protein</fullName>
    </submittedName>
</protein>